<evidence type="ECO:0000313" key="2">
    <source>
        <dbReference type="Proteomes" id="UP000886885"/>
    </source>
</evidence>
<keyword evidence="2" id="KW-1185">Reference proteome</keyword>
<dbReference type="AlphaFoldDB" id="A0A8X7ZZ61"/>
<reference evidence="1" key="1">
    <citation type="journal article" date="2020" name="bioRxiv">
        <title>Hybrid origin of Populus tomentosa Carr. identified through genome sequencing and phylogenomic analysis.</title>
        <authorList>
            <person name="An X."/>
            <person name="Gao K."/>
            <person name="Chen Z."/>
            <person name="Li J."/>
            <person name="Yang X."/>
            <person name="Yang X."/>
            <person name="Zhou J."/>
            <person name="Guo T."/>
            <person name="Zhao T."/>
            <person name="Huang S."/>
            <person name="Miao D."/>
            <person name="Khan W.U."/>
            <person name="Rao P."/>
            <person name="Ye M."/>
            <person name="Lei B."/>
            <person name="Liao W."/>
            <person name="Wang J."/>
            <person name="Ji L."/>
            <person name="Li Y."/>
            <person name="Guo B."/>
            <person name="Mustafa N.S."/>
            <person name="Li S."/>
            <person name="Yun Q."/>
            <person name="Keller S.R."/>
            <person name="Mao J."/>
            <person name="Zhang R."/>
            <person name="Strauss S.H."/>
        </authorList>
    </citation>
    <scope>NUCLEOTIDE SEQUENCE</scope>
    <source>
        <strain evidence="1">GM15</strain>
        <tissue evidence="1">Leaf</tissue>
    </source>
</reference>
<proteinExistence type="predicted"/>
<sequence>MIMADGRSGSVLPGGEIMAVGEGNSGDGEEEDLSMDVDLFYTILGEEPSPASPSGKGDFLDETVLDAGNSRNWLLQSGSQKIQGADVLGGESMDHAAYSLHNPEGSDARAGHSGDSIDYTGRQMSSLMHARSGSIREFCFPFQKDQGTMRVGASQSEMASCITEPTTFADGVSSCVADHAGGLDLKLLLDDNGNQLRHVEGSVESKGM</sequence>
<dbReference type="EMBL" id="JAAWWB010000008">
    <property type="protein sequence ID" value="KAG6776997.1"/>
    <property type="molecule type" value="Genomic_DNA"/>
</dbReference>
<evidence type="ECO:0000313" key="1">
    <source>
        <dbReference type="EMBL" id="KAG6776997.1"/>
    </source>
</evidence>
<name>A0A8X7ZZ61_POPTO</name>
<comment type="caution">
    <text evidence="1">The sequence shown here is derived from an EMBL/GenBank/DDBJ whole genome shotgun (WGS) entry which is preliminary data.</text>
</comment>
<protein>
    <submittedName>
        <fullName evidence="1">Uncharacterized protein</fullName>
    </submittedName>
</protein>
<dbReference type="Proteomes" id="UP000886885">
    <property type="component" value="Chromosome 4D"/>
</dbReference>
<accession>A0A8X7ZZ61</accession>
<gene>
    <name evidence="1" type="ORF">POTOM_016794</name>
</gene>
<organism evidence="1 2">
    <name type="scientific">Populus tomentosa</name>
    <name type="common">Chinese white poplar</name>
    <dbReference type="NCBI Taxonomy" id="118781"/>
    <lineage>
        <taxon>Eukaryota</taxon>
        <taxon>Viridiplantae</taxon>
        <taxon>Streptophyta</taxon>
        <taxon>Embryophyta</taxon>
        <taxon>Tracheophyta</taxon>
        <taxon>Spermatophyta</taxon>
        <taxon>Magnoliopsida</taxon>
        <taxon>eudicotyledons</taxon>
        <taxon>Gunneridae</taxon>
        <taxon>Pentapetalae</taxon>
        <taxon>rosids</taxon>
        <taxon>fabids</taxon>
        <taxon>Malpighiales</taxon>
        <taxon>Salicaceae</taxon>
        <taxon>Saliceae</taxon>
        <taxon>Populus</taxon>
    </lineage>
</organism>